<dbReference type="EMBL" id="JAWWNJ010000051">
    <property type="protein sequence ID" value="KAK7016300.1"/>
    <property type="molecule type" value="Genomic_DNA"/>
</dbReference>
<dbReference type="AlphaFoldDB" id="A0AAW0ASB0"/>
<dbReference type="Proteomes" id="UP001362999">
    <property type="component" value="Unassembled WGS sequence"/>
</dbReference>
<accession>A0AAW0ASB0</accession>
<name>A0AAW0ASB0_9AGAR</name>
<reference evidence="1 2" key="1">
    <citation type="journal article" date="2024" name="J Genomics">
        <title>Draft genome sequencing and assembly of Favolaschia claudopus CIRM-BRFM 2984 isolated from oak limbs.</title>
        <authorList>
            <person name="Navarro D."/>
            <person name="Drula E."/>
            <person name="Chaduli D."/>
            <person name="Cazenave R."/>
            <person name="Ahrendt S."/>
            <person name="Wang J."/>
            <person name="Lipzen A."/>
            <person name="Daum C."/>
            <person name="Barry K."/>
            <person name="Grigoriev I.V."/>
            <person name="Favel A."/>
            <person name="Rosso M.N."/>
            <person name="Martin F."/>
        </authorList>
    </citation>
    <scope>NUCLEOTIDE SEQUENCE [LARGE SCALE GENOMIC DNA]</scope>
    <source>
        <strain evidence="1 2">CIRM-BRFM 2984</strain>
    </source>
</reference>
<sequence>MSPTDTPAPAQSSVVPMAPLALFYFPITTYGISFNLGSVPINGGVSLVEKGWLYAKCLMKSLLTAAGFTCQRYPMWIRNHTSGVYTWNTMLFLEHLLQKFGLSGTAAGLHMRRLDEYTVIGINEVGVILQPEALKAVLCPSANPADAQNSTAVNDSAK</sequence>
<keyword evidence="2" id="KW-1185">Reference proteome</keyword>
<comment type="caution">
    <text evidence="1">The sequence shown here is derived from an EMBL/GenBank/DDBJ whole genome shotgun (WGS) entry which is preliminary data.</text>
</comment>
<evidence type="ECO:0000313" key="2">
    <source>
        <dbReference type="Proteomes" id="UP001362999"/>
    </source>
</evidence>
<evidence type="ECO:0000313" key="1">
    <source>
        <dbReference type="EMBL" id="KAK7016300.1"/>
    </source>
</evidence>
<protein>
    <submittedName>
        <fullName evidence="1">Uncharacterized protein</fullName>
    </submittedName>
</protein>
<proteinExistence type="predicted"/>
<gene>
    <name evidence="1" type="ORF">R3P38DRAFT_3203479</name>
</gene>
<organism evidence="1 2">
    <name type="scientific">Favolaschia claudopus</name>
    <dbReference type="NCBI Taxonomy" id="2862362"/>
    <lineage>
        <taxon>Eukaryota</taxon>
        <taxon>Fungi</taxon>
        <taxon>Dikarya</taxon>
        <taxon>Basidiomycota</taxon>
        <taxon>Agaricomycotina</taxon>
        <taxon>Agaricomycetes</taxon>
        <taxon>Agaricomycetidae</taxon>
        <taxon>Agaricales</taxon>
        <taxon>Marasmiineae</taxon>
        <taxon>Mycenaceae</taxon>
        <taxon>Favolaschia</taxon>
    </lineage>
</organism>